<name>A0A5R9C758_9LACT</name>
<dbReference type="Proteomes" id="UP000307201">
    <property type="component" value="Unassembled WGS sequence"/>
</dbReference>
<protein>
    <submittedName>
        <fullName evidence="1">Uncharacterized protein</fullName>
    </submittedName>
</protein>
<sequence>MDDKKIALLELRRDPLFHRIPSNRYDYYIENSINIGKNIASQYKGMEIKKLYKEHGIKVSYSENGNRMKSFQLRAEFIQKEGLNEVVLYKNSLNQLVEAWNEVFNPQVKLTYSEVENIHLAHEFHHYLEYNIFSPVEKQLDPVTTKTLFGKKKEQFVRQCSEIACHSFAKEILQLDYFPTLLDLTFLFFKGELDSEIASDIFGYKTFKERNKK</sequence>
<dbReference type="RefSeq" id="WP_138470839.1">
    <property type="nucleotide sequence ID" value="NZ_VBTE01000004.1"/>
</dbReference>
<gene>
    <name evidence="1" type="ORF">FEZ48_02275</name>
</gene>
<dbReference type="OrthoDB" id="1842465at2"/>
<accession>A0A5R9C758</accession>
<dbReference type="AlphaFoldDB" id="A0A5R9C758"/>
<dbReference type="EMBL" id="VBTE01000004">
    <property type="protein sequence ID" value="TLQ08999.1"/>
    <property type="molecule type" value="Genomic_DNA"/>
</dbReference>
<comment type="caution">
    <text evidence="1">The sequence shown here is derived from an EMBL/GenBank/DDBJ whole genome shotgun (WGS) entry which is preliminary data.</text>
</comment>
<evidence type="ECO:0000313" key="1">
    <source>
        <dbReference type="EMBL" id="TLQ08999.1"/>
    </source>
</evidence>
<proteinExistence type="predicted"/>
<reference evidence="1 2" key="1">
    <citation type="submission" date="2019-05" db="EMBL/GenBank/DDBJ databases">
        <title>The metagenome of a microbial culture collection derived from dairy environment covers the genomic content of the human microbiome.</title>
        <authorList>
            <person name="Roder T."/>
            <person name="Wuthrich D."/>
            <person name="Sattari Z."/>
            <person name="Von Ah U."/>
            <person name="Bar C."/>
            <person name="Ronchi F."/>
            <person name="Macpherson A.J."/>
            <person name="Ganal-Vonarburg S.C."/>
            <person name="Bruggmann R."/>
            <person name="Vergeres G."/>
        </authorList>
    </citation>
    <scope>NUCLEOTIDE SEQUENCE [LARGE SCALE GENOMIC DNA]</scope>
    <source>
        <strain evidence="1 2">FAM 24235</strain>
    </source>
</reference>
<evidence type="ECO:0000313" key="2">
    <source>
        <dbReference type="Proteomes" id="UP000307201"/>
    </source>
</evidence>
<organism evidence="1 2">
    <name type="scientific">Marinilactibacillus psychrotolerans</name>
    <dbReference type="NCBI Taxonomy" id="191770"/>
    <lineage>
        <taxon>Bacteria</taxon>
        <taxon>Bacillati</taxon>
        <taxon>Bacillota</taxon>
        <taxon>Bacilli</taxon>
        <taxon>Lactobacillales</taxon>
        <taxon>Carnobacteriaceae</taxon>
        <taxon>Marinilactibacillus</taxon>
    </lineage>
</organism>